<evidence type="ECO:0000259" key="2">
    <source>
        <dbReference type="PROSITE" id="PS50110"/>
    </source>
</evidence>
<dbReference type="GO" id="GO:0000160">
    <property type="term" value="P:phosphorelay signal transduction system"/>
    <property type="evidence" value="ECO:0007669"/>
    <property type="project" value="InterPro"/>
</dbReference>
<dbReference type="SMART" id="SM00448">
    <property type="entry name" value="REC"/>
    <property type="match status" value="1"/>
</dbReference>
<protein>
    <submittedName>
        <fullName evidence="3">Response regulator</fullName>
    </submittedName>
</protein>
<feature type="domain" description="Response regulatory" evidence="2">
    <location>
        <begin position="5"/>
        <end position="120"/>
    </location>
</feature>
<dbReference type="Pfam" id="PF00072">
    <property type="entry name" value="Response_reg"/>
    <property type="match status" value="1"/>
</dbReference>
<keyword evidence="1" id="KW-0597">Phosphoprotein</keyword>
<dbReference type="PROSITE" id="PS50110">
    <property type="entry name" value="RESPONSE_REGULATORY"/>
    <property type="match status" value="1"/>
</dbReference>
<gene>
    <name evidence="3" type="ORF">ENR59_08465</name>
</gene>
<name>A0A7C4EIJ3_9BACT</name>
<dbReference type="AlphaFoldDB" id="A0A7C4EIJ3"/>
<feature type="modified residue" description="4-aspartylphosphate" evidence="1">
    <location>
        <position position="55"/>
    </location>
</feature>
<dbReference type="SUPFAM" id="SSF52172">
    <property type="entry name" value="CheY-like"/>
    <property type="match status" value="1"/>
</dbReference>
<dbReference type="CDD" id="cd17534">
    <property type="entry name" value="REC_DC-like"/>
    <property type="match status" value="1"/>
</dbReference>
<organism evidence="3">
    <name type="scientific">Fundidesulfovibrio putealis</name>
    <dbReference type="NCBI Taxonomy" id="270496"/>
    <lineage>
        <taxon>Bacteria</taxon>
        <taxon>Pseudomonadati</taxon>
        <taxon>Thermodesulfobacteriota</taxon>
        <taxon>Desulfovibrionia</taxon>
        <taxon>Desulfovibrionales</taxon>
        <taxon>Desulfovibrionaceae</taxon>
        <taxon>Fundidesulfovibrio</taxon>
    </lineage>
</organism>
<dbReference type="InterPro" id="IPR001789">
    <property type="entry name" value="Sig_transdc_resp-reg_receiver"/>
</dbReference>
<dbReference type="EMBL" id="DSRP01000583">
    <property type="protein sequence ID" value="HGG92964.1"/>
    <property type="molecule type" value="Genomic_DNA"/>
</dbReference>
<accession>A0A7C4EIJ3</accession>
<dbReference type="Gene3D" id="3.40.50.2300">
    <property type="match status" value="1"/>
</dbReference>
<evidence type="ECO:0000313" key="3">
    <source>
        <dbReference type="EMBL" id="HGG92964.1"/>
    </source>
</evidence>
<proteinExistence type="predicted"/>
<dbReference type="InterPro" id="IPR011006">
    <property type="entry name" value="CheY-like_superfamily"/>
</dbReference>
<sequence>MSLAKVMIVEDEVIAAMATAAMLRKLGFDVCGNVTSGEEALVVFDGECPDIVIMDVRLDGELDGIETTRRLKARRDVPVIYVTAYSDDTTRARARETAPLAFINKPLDITLLKGVLERFRPVSGG</sequence>
<dbReference type="PANTHER" id="PTHR43228">
    <property type="entry name" value="TWO-COMPONENT RESPONSE REGULATOR"/>
    <property type="match status" value="1"/>
</dbReference>
<comment type="caution">
    <text evidence="3">The sequence shown here is derived from an EMBL/GenBank/DDBJ whole genome shotgun (WGS) entry which is preliminary data.</text>
</comment>
<dbReference type="PANTHER" id="PTHR43228:SF6">
    <property type="entry name" value="RESPONSE REGULATOR RECEIVER"/>
    <property type="match status" value="1"/>
</dbReference>
<evidence type="ECO:0000256" key="1">
    <source>
        <dbReference type="PROSITE-ProRule" id="PRU00169"/>
    </source>
</evidence>
<dbReference type="InterPro" id="IPR052048">
    <property type="entry name" value="ST_Response_Regulator"/>
</dbReference>
<reference evidence="3" key="1">
    <citation type="journal article" date="2020" name="mSystems">
        <title>Genome- and Community-Level Interaction Insights into Carbon Utilization and Element Cycling Functions of Hydrothermarchaeota in Hydrothermal Sediment.</title>
        <authorList>
            <person name="Zhou Z."/>
            <person name="Liu Y."/>
            <person name="Xu W."/>
            <person name="Pan J."/>
            <person name="Luo Z.H."/>
            <person name="Li M."/>
        </authorList>
    </citation>
    <scope>NUCLEOTIDE SEQUENCE [LARGE SCALE GENOMIC DNA]</scope>
    <source>
        <strain evidence="3">SpSt-413</strain>
    </source>
</reference>